<dbReference type="GO" id="GO:0034727">
    <property type="term" value="P:piecemeal microautophagy of the nucleus"/>
    <property type="evidence" value="ECO:0007669"/>
    <property type="project" value="TreeGrafter"/>
</dbReference>
<sequence length="924" mass="105593">MTSNGHSRFLSSPTETRPFYEELRGQRDNDTPTGGEYGARVDEENWNEEFHDQDLDHLKHLDSDNSHTAFAVTANVTRATRGVSQQEDDRGAYGVNRAPNWMNPDKDNDGDNDVPASLLVERHGNEQQPNAPIGQKQFRPGKYYDTLPGRLSHKSRARWEPTQEAQQGLHHDVPLHSVKSNASYNIGRGVTSHAREKALWRWTNVSNLDFFMKDVYEYFLGSGFRCIICERVLHLVQSTFLAVFLTFLTQCIDYGLVPRSKALSDVVIPQCTKAMSWYWNLGLWLFVFYFIWKMVQFTVDTRRLLNIRDFYTYLLEIPEQDMQTVSWQDVVARIMALRDANPSTALNMTPVQRQWLRTHSKERLDAVDIASRLMRKDNYFIAMINKDILDMTLPIPFMPKRQFFSGTLQWWIYFSIIDFVFDRSGQVNQEFLKSSRRSLLSRKLRERFIAAGILNLLCTPFWIGYQTFIHFLNYYNEYRKNSATLSDRRYTALARWKFREFNELPHLFQERVNMSYPFASRYIDQFPKRLTEQFARSVMLMSGAIVFVLTVASFLDNELFLGFEITKDRTALFYIGVFGTVWALARGMIPEETTVFDPEYALKAVLDFTHYMPDHWHDKLHSFDVKQEFSQLYKLKVVILLEEITGIFLASMVLLFSAPKSSDQIIDFFREFTIHVDGLGYVCSFAEFDFKQGSGAGKQRLDKGDVREDYYSAKHGKMAASYYGFLENYMVNPKTSLPGGHVPPAVRQQFHPPPAFSEVNPPTLSAGIQGSGMERRPRARGVTGDRGQLARVPRSGPSMTLSPMASVLLDPHHQPHAAGIDGHTMYSARSRAAFPGGSSGRGIVEEATESRNDVQVQTQHHGDEAGGVFECEATLGESVWQTSPSKTVSRENSGIESLGQDTGVLGLIHQLQQAQRDNRLGGVT</sequence>
<feature type="region of interest" description="Disordered" evidence="20">
    <location>
        <begin position="1"/>
        <end position="39"/>
    </location>
</feature>
<evidence type="ECO:0000256" key="8">
    <source>
        <dbReference type="ARBA" id="ARBA00022692"/>
    </source>
</evidence>
<comment type="subcellular location">
    <subcellularLocation>
        <location evidence="1">Cytoplasmic vesicle membrane</location>
        <topology evidence="1">Multi-pass membrane protein</topology>
    </subcellularLocation>
    <subcellularLocation>
        <location evidence="2">Endoplasmic reticulum membrane</location>
        <topology evidence="2">Multi-pass membrane protein</topology>
    </subcellularLocation>
    <subcellularLocation>
        <location evidence="4">Golgi apparatus membrane</location>
        <topology evidence="4">Multi-pass membrane protein</topology>
    </subcellularLocation>
    <subcellularLocation>
        <location evidence="3 19">Preautophagosomal structure membrane</location>
        <topology evidence="3 19">Multi-pass membrane protein</topology>
    </subcellularLocation>
</comment>
<evidence type="ECO:0000256" key="14">
    <source>
        <dbReference type="ARBA" id="ARBA00023329"/>
    </source>
</evidence>
<dbReference type="InterPro" id="IPR007241">
    <property type="entry name" value="Autophagy-rel_prot_9"/>
</dbReference>
<dbReference type="GO" id="GO:0061709">
    <property type="term" value="P:reticulophagy"/>
    <property type="evidence" value="ECO:0007669"/>
    <property type="project" value="TreeGrafter"/>
</dbReference>
<dbReference type="Proteomes" id="UP000272025">
    <property type="component" value="Unassembled WGS sequence"/>
</dbReference>
<dbReference type="GO" id="GO:0000422">
    <property type="term" value="P:autophagy of mitochondrion"/>
    <property type="evidence" value="ECO:0007669"/>
    <property type="project" value="TreeGrafter"/>
</dbReference>
<evidence type="ECO:0000256" key="19">
    <source>
        <dbReference type="RuleBase" id="RU364027"/>
    </source>
</evidence>
<evidence type="ECO:0000256" key="7">
    <source>
        <dbReference type="ARBA" id="ARBA00022448"/>
    </source>
</evidence>
<feature type="transmembrane region" description="Helical" evidence="19">
    <location>
        <begin position="448"/>
        <end position="472"/>
    </location>
</feature>
<evidence type="ECO:0000256" key="11">
    <source>
        <dbReference type="ARBA" id="ARBA00023034"/>
    </source>
</evidence>
<feature type="compositionally biased region" description="Basic and acidic residues" evidence="20">
    <location>
        <begin position="18"/>
        <end position="30"/>
    </location>
</feature>
<dbReference type="STRING" id="1314773.A0A3N2Q7D4"/>
<keyword evidence="7 19" id="KW-0813">Transport</keyword>
<comment type="catalytic activity">
    <reaction evidence="16">
        <text>a 1,2-diacyl-sn-glycero-3-phosphoethanolamine(in) = a 1,2-diacyl-sn-glycero-3-phosphoethanolamine(out)</text>
        <dbReference type="Rhea" id="RHEA:38895"/>
        <dbReference type="ChEBI" id="CHEBI:64612"/>
    </reaction>
</comment>
<dbReference type="GO" id="GO:0006869">
    <property type="term" value="P:lipid transport"/>
    <property type="evidence" value="ECO:0007669"/>
    <property type="project" value="UniProtKB-KW"/>
</dbReference>
<dbReference type="GO" id="GO:0000139">
    <property type="term" value="C:Golgi membrane"/>
    <property type="evidence" value="ECO:0007669"/>
    <property type="project" value="UniProtKB-SubCell"/>
</dbReference>
<comment type="similarity">
    <text evidence="5 19">Belongs to the ATG9 family.</text>
</comment>
<feature type="region of interest" description="Disordered" evidence="20">
    <location>
        <begin position="122"/>
        <end position="141"/>
    </location>
</feature>
<gene>
    <name evidence="21" type="ORF">SODALDRAFT_288115</name>
</gene>
<evidence type="ECO:0000256" key="16">
    <source>
        <dbReference type="ARBA" id="ARBA00024615"/>
    </source>
</evidence>
<keyword evidence="13 19" id="KW-0472">Membrane</keyword>
<dbReference type="GO" id="GO:0005776">
    <property type="term" value="C:autophagosome"/>
    <property type="evidence" value="ECO:0007669"/>
    <property type="project" value="TreeGrafter"/>
</dbReference>
<feature type="compositionally biased region" description="Polar residues" evidence="20">
    <location>
        <begin position="1"/>
        <end position="15"/>
    </location>
</feature>
<keyword evidence="10 19" id="KW-0072">Autophagy</keyword>
<evidence type="ECO:0000256" key="15">
    <source>
        <dbReference type="ARBA" id="ARBA00024479"/>
    </source>
</evidence>
<dbReference type="RefSeq" id="XP_028470499.1">
    <property type="nucleotide sequence ID" value="XM_028608588.1"/>
</dbReference>
<dbReference type="GO" id="GO:0005789">
    <property type="term" value="C:endoplasmic reticulum membrane"/>
    <property type="evidence" value="ECO:0007669"/>
    <property type="project" value="UniProtKB-SubCell"/>
</dbReference>
<evidence type="ECO:0000256" key="2">
    <source>
        <dbReference type="ARBA" id="ARBA00004477"/>
    </source>
</evidence>
<feature type="region of interest" description="Disordered" evidence="20">
    <location>
        <begin position="767"/>
        <end position="800"/>
    </location>
</feature>
<evidence type="ECO:0000256" key="6">
    <source>
        <dbReference type="ARBA" id="ARBA00018074"/>
    </source>
</evidence>
<dbReference type="PANTHER" id="PTHR13038">
    <property type="entry name" value="APG9 AUTOPHAGY 9"/>
    <property type="match status" value="1"/>
</dbReference>
<keyword evidence="9 19" id="KW-1133">Transmembrane helix</keyword>
<evidence type="ECO:0000256" key="12">
    <source>
        <dbReference type="ARBA" id="ARBA00023055"/>
    </source>
</evidence>
<comment type="function">
    <text evidence="19">Phospholipid scramblase involved in autophagy. Cycles between the preautophagosomal structure/phagophore assembly site (PAS) and the cytoplasmic vesicle pool and supplies membrane for the growing autophagosome. Lipid scramblase activity plays a key role in preautophagosomal structure/phagophore assembly by distributing the phospholipids that arrive through ATG2 from the cytoplasmic to the luminal leaflet of the bilayer, thereby driving autophagosomal membrane expansion.</text>
</comment>
<dbReference type="GO" id="GO:0034497">
    <property type="term" value="P:protein localization to phagophore assembly site"/>
    <property type="evidence" value="ECO:0007669"/>
    <property type="project" value="TreeGrafter"/>
</dbReference>
<feature type="transmembrane region" description="Helical" evidence="19">
    <location>
        <begin position="232"/>
        <end position="257"/>
    </location>
</feature>
<evidence type="ECO:0000256" key="5">
    <source>
        <dbReference type="ARBA" id="ARBA00006185"/>
    </source>
</evidence>
<protein>
    <recommendedName>
        <fullName evidence="6 19">Autophagy-related protein 9</fullName>
    </recommendedName>
</protein>
<evidence type="ECO:0000313" key="21">
    <source>
        <dbReference type="EMBL" id="ROT42693.1"/>
    </source>
</evidence>
<feature type="transmembrane region" description="Helical" evidence="19">
    <location>
        <begin position="637"/>
        <end position="656"/>
    </location>
</feature>
<accession>A0A3N2Q7D4</accession>
<evidence type="ECO:0000256" key="1">
    <source>
        <dbReference type="ARBA" id="ARBA00004439"/>
    </source>
</evidence>
<proteinExistence type="inferred from homology"/>
<name>A0A3N2Q7D4_SODAK</name>
<evidence type="ECO:0000256" key="4">
    <source>
        <dbReference type="ARBA" id="ARBA00004653"/>
    </source>
</evidence>
<comment type="catalytic activity">
    <reaction evidence="15">
        <text>a 1,2-diacyl-sn-glycero-3-phospho-L-serine(in) = a 1,2-diacyl-sn-glycero-3-phospho-L-serine(out)</text>
        <dbReference type="Rhea" id="RHEA:38663"/>
        <dbReference type="ChEBI" id="CHEBI:57262"/>
    </reaction>
</comment>
<keyword evidence="14" id="KW-0968">Cytoplasmic vesicle</keyword>
<feature type="transmembrane region" description="Helical" evidence="19">
    <location>
        <begin position="277"/>
        <end position="295"/>
    </location>
</feature>
<feature type="transmembrane region" description="Helical" evidence="19">
    <location>
        <begin position="571"/>
        <end position="589"/>
    </location>
</feature>
<keyword evidence="11" id="KW-0333">Golgi apparatus</keyword>
<dbReference type="AlphaFoldDB" id="A0A3N2Q7D4"/>
<evidence type="ECO:0000256" key="13">
    <source>
        <dbReference type="ARBA" id="ARBA00023136"/>
    </source>
</evidence>
<keyword evidence="8 19" id="KW-0812">Transmembrane</keyword>
<evidence type="ECO:0000256" key="18">
    <source>
        <dbReference type="ARBA" id="ARBA00024631"/>
    </source>
</evidence>
<keyword evidence="22" id="KW-1185">Reference proteome</keyword>
<evidence type="ECO:0000256" key="20">
    <source>
        <dbReference type="SAM" id="MobiDB-lite"/>
    </source>
</evidence>
<keyword evidence="12 19" id="KW-0445">Lipid transport</keyword>
<dbReference type="PANTHER" id="PTHR13038:SF10">
    <property type="entry name" value="AUTOPHAGY-RELATED PROTEIN 9"/>
    <property type="match status" value="1"/>
</dbReference>
<feature type="transmembrane region" description="Helical" evidence="19">
    <location>
        <begin position="534"/>
        <end position="555"/>
    </location>
</feature>
<evidence type="ECO:0000313" key="22">
    <source>
        <dbReference type="Proteomes" id="UP000272025"/>
    </source>
</evidence>
<evidence type="ECO:0000256" key="9">
    <source>
        <dbReference type="ARBA" id="ARBA00022989"/>
    </source>
</evidence>
<dbReference type="GO" id="GO:0034045">
    <property type="term" value="C:phagophore assembly site membrane"/>
    <property type="evidence" value="ECO:0007669"/>
    <property type="project" value="UniProtKB-SubCell"/>
</dbReference>
<evidence type="ECO:0000256" key="3">
    <source>
        <dbReference type="ARBA" id="ARBA00004511"/>
    </source>
</evidence>
<feature type="region of interest" description="Disordered" evidence="20">
    <location>
        <begin position="81"/>
        <end position="110"/>
    </location>
</feature>
<evidence type="ECO:0000256" key="10">
    <source>
        <dbReference type="ARBA" id="ARBA00023006"/>
    </source>
</evidence>
<dbReference type="OrthoDB" id="2020634at2759"/>
<comment type="catalytic activity">
    <reaction evidence="17">
        <text>a 1,2-diacyl-sn-glycero-3-phospho-(1D-myo-inositol-3-phosphate)(in) = a 1,2-diacyl-sn-glycero-3-phospho-(1D-myo-inositol-3-phosphate)(out)</text>
        <dbReference type="Rhea" id="RHEA:67920"/>
        <dbReference type="ChEBI" id="CHEBI:58088"/>
    </reaction>
</comment>
<reference evidence="21 22" key="1">
    <citation type="journal article" date="2018" name="Mol. Ecol.">
        <title>The obligate alkalophilic soda-lake fungus Sodiomyces alkalinus has shifted to a protein diet.</title>
        <authorList>
            <person name="Grum-Grzhimaylo A.A."/>
            <person name="Falkoski D.L."/>
            <person name="van den Heuvel J."/>
            <person name="Valero-Jimenez C.A."/>
            <person name="Min B."/>
            <person name="Choi I.G."/>
            <person name="Lipzen A."/>
            <person name="Daum C.G."/>
            <person name="Aanen D.K."/>
            <person name="Tsang A."/>
            <person name="Henrissat B."/>
            <person name="Bilanenko E.N."/>
            <person name="de Vries R.P."/>
            <person name="van Kan J.A.L."/>
            <person name="Grigoriev I.V."/>
            <person name="Debets A.J.M."/>
        </authorList>
    </citation>
    <scope>NUCLEOTIDE SEQUENCE [LARGE SCALE GENOMIC DNA]</scope>
    <source>
        <strain evidence="21 22">F11</strain>
    </source>
</reference>
<evidence type="ECO:0000256" key="17">
    <source>
        <dbReference type="ARBA" id="ARBA00024621"/>
    </source>
</evidence>
<dbReference type="EMBL" id="ML119051">
    <property type="protein sequence ID" value="ROT42693.1"/>
    <property type="molecule type" value="Genomic_DNA"/>
</dbReference>
<comment type="catalytic activity">
    <reaction evidence="18">
        <text>a 1,2-diacyl-sn-glycero-3-phosphocholine(in) = a 1,2-diacyl-sn-glycero-3-phosphocholine(out)</text>
        <dbReference type="Rhea" id="RHEA:38571"/>
        <dbReference type="ChEBI" id="CHEBI:57643"/>
    </reaction>
</comment>
<dbReference type="Pfam" id="PF04109">
    <property type="entry name" value="ATG9"/>
    <property type="match status" value="1"/>
</dbReference>
<dbReference type="GeneID" id="39577066"/>
<organism evidence="21 22">
    <name type="scientific">Sodiomyces alkalinus (strain CBS 110278 / VKM F-3762 / F11)</name>
    <name type="common">Alkaliphilic filamentous fungus</name>
    <dbReference type="NCBI Taxonomy" id="1314773"/>
    <lineage>
        <taxon>Eukaryota</taxon>
        <taxon>Fungi</taxon>
        <taxon>Dikarya</taxon>
        <taxon>Ascomycota</taxon>
        <taxon>Pezizomycotina</taxon>
        <taxon>Sordariomycetes</taxon>
        <taxon>Hypocreomycetidae</taxon>
        <taxon>Glomerellales</taxon>
        <taxon>Plectosphaerellaceae</taxon>
        <taxon>Sodiomyces</taxon>
    </lineage>
</organism>
<dbReference type="GO" id="GO:0030659">
    <property type="term" value="C:cytoplasmic vesicle membrane"/>
    <property type="evidence" value="ECO:0007669"/>
    <property type="project" value="UniProtKB-SubCell"/>
</dbReference>